<feature type="transmembrane region" description="Helical" evidence="1">
    <location>
        <begin position="6"/>
        <end position="26"/>
    </location>
</feature>
<evidence type="ECO:0000313" key="3">
    <source>
        <dbReference type="Proteomes" id="UP000291832"/>
    </source>
</evidence>
<name>A0A4Q7U022_9MICO</name>
<keyword evidence="1" id="KW-0812">Transmembrane</keyword>
<dbReference type="EMBL" id="SHKI01000003">
    <property type="protein sequence ID" value="RZT66724.1"/>
    <property type="molecule type" value="Genomic_DNA"/>
</dbReference>
<keyword evidence="1" id="KW-0472">Membrane</keyword>
<keyword evidence="1" id="KW-1133">Transmembrane helix</keyword>
<proteinExistence type="predicted"/>
<keyword evidence="3" id="KW-1185">Reference proteome</keyword>
<accession>A0A4Q7U022</accession>
<evidence type="ECO:0000256" key="1">
    <source>
        <dbReference type="SAM" id="Phobius"/>
    </source>
</evidence>
<dbReference type="Proteomes" id="UP000291832">
    <property type="component" value="Unassembled WGS sequence"/>
</dbReference>
<evidence type="ECO:0000313" key="2">
    <source>
        <dbReference type="EMBL" id="RZT66724.1"/>
    </source>
</evidence>
<organism evidence="2 3">
    <name type="scientific">Leucobacter luti</name>
    <dbReference type="NCBI Taxonomy" id="340320"/>
    <lineage>
        <taxon>Bacteria</taxon>
        <taxon>Bacillati</taxon>
        <taxon>Actinomycetota</taxon>
        <taxon>Actinomycetes</taxon>
        <taxon>Micrococcales</taxon>
        <taxon>Microbacteriaceae</taxon>
        <taxon>Leucobacter</taxon>
    </lineage>
</organism>
<reference evidence="2 3" key="1">
    <citation type="journal article" date="2015" name="Stand. Genomic Sci.">
        <title>Genomic Encyclopedia of Bacterial and Archaeal Type Strains, Phase III: the genomes of soil and plant-associated and newly described type strains.</title>
        <authorList>
            <person name="Whitman W.B."/>
            <person name="Woyke T."/>
            <person name="Klenk H.P."/>
            <person name="Zhou Y."/>
            <person name="Lilburn T.G."/>
            <person name="Beck B.J."/>
            <person name="De Vos P."/>
            <person name="Vandamme P."/>
            <person name="Eisen J.A."/>
            <person name="Garrity G."/>
            <person name="Hugenholtz P."/>
            <person name="Kyrpides N.C."/>
        </authorList>
    </citation>
    <scope>NUCLEOTIDE SEQUENCE [LARGE SCALE GENOMIC DNA]</scope>
    <source>
        <strain evidence="2 3">RF6</strain>
    </source>
</reference>
<gene>
    <name evidence="2" type="ORF">EV139_0851</name>
</gene>
<protein>
    <submittedName>
        <fullName evidence="2">Uncharacterized protein</fullName>
    </submittedName>
</protein>
<dbReference type="AlphaFoldDB" id="A0A4Q7U022"/>
<comment type="caution">
    <text evidence="2">The sequence shown here is derived from an EMBL/GenBank/DDBJ whole genome shotgun (WGS) entry which is preliminary data.</text>
</comment>
<sequence>MLLGDLSAVQLGFWALAVIALAFFGVKMWPWLNRFVATVNALADLPAKLSTISDIEQKVVRIESQVKDIHHETHFNSGTSIKDATVRIENKVDALQTLMETGDAALNERVEDIENTLQPPKEN</sequence>